<reference evidence="3" key="1">
    <citation type="submission" date="2023-09" db="UniProtKB">
        <authorList>
            <consortium name="Ensembl"/>
        </authorList>
    </citation>
    <scope>IDENTIFICATION</scope>
</reference>
<name>A0A3B4FJT4_9CICH</name>
<dbReference type="SUPFAM" id="SSF81665">
    <property type="entry name" value="Calcium ATPase, transmembrane domain M"/>
    <property type="match status" value="1"/>
</dbReference>
<evidence type="ECO:0000259" key="2">
    <source>
        <dbReference type="Pfam" id="PF00690"/>
    </source>
</evidence>
<dbReference type="Pfam" id="PF00690">
    <property type="entry name" value="Cation_ATPase_N"/>
    <property type="match status" value="1"/>
</dbReference>
<evidence type="ECO:0000313" key="3">
    <source>
        <dbReference type="Ensembl" id="ENSPNYP00000010088.1"/>
    </source>
</evidence>
<dbReference type="Ensembl" id="ENSPNYT00000010338.1">
    <property type="protein sequence ID" value="ENSPNYP00000010088.1"/>
    <property type="gene ID" value="ENSPNYG00000007674.1"/>
</dbReference>
<feature type="domain" description="Cation-transporting P-type ATPase N-terminal" evidence="2">
    <location>
        <begin position="5"/>
        <end position="40"/>
    </location>
</feature>
<dbReference type="InterPro" id="IPR004014">
    <property type="entry name" value="ATPase_P-typ_cation-transptr_N"/>
</dbReference>
<accession>A0A3B4FJT4</accession>
<protein>
    <recommendedName>
        <fullName evidence="2">Cation-transporting P-type ATPase N-terminal domain-containing protein</fullName>
    </recommendedName>
</protein>
<dbReference type="GeneTree" id="ENSGT00970000193829"/>
<organism evidence="3">
    <name type="scientific">Pundamilia nyererei</name>
    <dbReference type="NCBI Taxonomy" id="303518"/>
    <lineage>
        <taxon>Eukaryota</taxon>
        <taxon>Metazoa</taxon>
        <taxon>Chordata</taxon>
        <taxon>Craniata</taxon>
        <taxon>Vertebrata</taxon>
        <taxon>Euteleostomi</taxon>
        <taxon>Actinopterygii</taxon>
        <taxon>Neopterygii</taxon>
        <taxon>Teleostei</taxon>
        <taxon>Neoteleostei</taxon>
        <taxon>Acanthomorphata</taxon>
        <taxon>Ovalentaria</taxon>
        <taxon>Cichlomorphae</taxon>
        <taxon>Cichliformes</taxon>
        <taxon>Cichlidae</taxon>
        <taxon>African cichlids</taxon>
        <taxon>Pseudocrenilabrinae</taxon>
        <taxon>Haplochromini</taxon>
        <taxon>Pundamilia</taxon>
    </lineage>
</organism>
<dbReference type="AlphaFoldDB" id="A0A3B4FJT4"/>
<dbReference type="InterPro" id="IPR023298">
    <property type="entry name" value="ATPase_P-typ_TM_dom_sf"/>
</dbReference>
<keyword evidence="1" id="KW-0460">Magnesium</keyword>
<proteinExistence type="predicted"/>
<dbReference type="STRING" id="303518.ENSPNYP00000010088"/>
<evidence type="ECO:0000256" key="1">
    <source>
        <dbReference type="ARBA" id="ARBA00022842"/>
    </source>
</evidence>
<sequence>MDNAHTKTVEEVLGFFGVNESTGLSCEQLKKNRERWGPNGKYGNHYWPFVWCFIVCCYHVDFREPYCFPYMSDFVILQVQI</sequence>